<evidence type="ECO:0000313" key="1">
    <source>
        <dbReference type="EMBL" id="ERN12246.1"/>
    </source>
</evidence>
<proteinExistence type="predicted"/>
<gene>
    <name evidence="1" type="ORF">AMTR_s00034p00224380</name>
</gene>
<dbReference type="AlphaFoldDB" id="W1PWS7"/>
<dbReference type="Proteomes" id="UP000017836">
    <property type="component" value="Unassembled WGS sequence"/>
</dbReference>
<evidence type="ECO:0000313" key="2">
    <source>
        <dbReference type="Proteomes" id="UP000017836"/>
    </source>
</evidence>
<sequence length="159" mass="17618">MMLRLPGGPSFASDLSTTCDPSCPGDFQLLVTLPLPCDLSIACDPSVTPENLQLSGFPCRNSPCECRKTFRLTVEHFPLLPGTSLSPENCQQHPYGHWNVASSHQRVYATIKKIFVTHRKVLCTPKLLPLKFAEYQKILVKHPQSLGNLCKPFSIIPAT</sequence>
<reference evidence="2" key="1">
    <citation type="journal article" date="2013" name="Science">
        <title>The Amborella genome and the evolution of flowering plants.</title>
        <authorList>
            <consortium name="Amborella Genome Project"/>
        </authorList>
    </citation>
    <scope>NUCLEOTIDE SEQUENCE [LARGE SCALE GENOMIC DNA]</scope>
</reference>
<name>W1PWS7_AMBTC</name>
<dbReference type="EMBL" id="KI392616">
    <property type="protein sequence ID" value="ERN12246.1"/>
    <property type="molecule type" value="Genomic_DNA"/>
</dbReference>
<protein>
    <submittedName>
        <fullName evidence="1">Uncharacterized protein</fullName>
    </submittedName>
</protein>
<dbReference type="Gramene" id="ERN12246">
    <property type="protein sequence ID" value="ERN12246"/>
    <property type="gene ID" value="AMTR_s00034p00224380"/>
</dbReference>
<accession>W1PWS7</accession>
<dbReference type="HOGENOM" id="CLU_1663135_0_0_1"/>
<organism evidence="1 2">
    <name type="scientific">Amborella trichopoda</name>
    <dbReference type="NCBI Taxonomy" id="13333"/>
    <lineage>
        <taxon>Eukaryota</taxon>
        <taxon>Viridiplantae</taxon>
        <taxon>Streptophyta</taxon>
        <taxon>Embryophyta</taxon>
        <taxon>Tracheophyta</taxon>
        <taxon>Spermatophyta</taxon>
        <taxon>Magnoliopsida</taxon>
        <taxon>Amborellales</taxon>
        <taxon>Amborellaceae</taxon>
        <taxon>Amborella</taxon>
    </lineage>
</organism>
<keyword evidence="2" id="KW-1185">Reference proteome</keyword>